<evidence type="ECO:0000256" key="2">
    <source>
        <dbReference type="ARBA" id="ARBA00022801"/>
    </source>
</evidence>
<evidence type="ECO:0000256" key="1">
    <source>
        <dbReference type="ARBA" id="ARBA00006586"/>
    </source>
</evidence>
<evidence type="ECO:0000256" key="3">
    <source>
        <dbReference type="ARBA" id="ARBA00023145"/>
    </source>
</evidence>
<keyword evidence="6" id="KW-1185">Reference proteome</keyword>
<keyword evidence="3" id="KW-0865">Zymogen</keyword>
<feature type="binding site" evidence="4">
    <location>
        <position position="346"/>
    </location>
    <ligand>
        <name>Ca(2+)</name>
        <dbReference type="ChEBI" id="CHEBI:29108"/>
    </ligand>
</feature>
<dbReference type="Gene3D" id="1.10.439.10">
    <property type="entry name" value="Penicillin Amidohydrolase, domain 1"/>
    <property type="match status" value="1"/>
</dbReference>
<dbReference type="RefSeq" id="WP_073573335.1">
    <property type="nucleotide sequence ID" value="NZ_FRXN01000006.1"/>
</dbReference>
<dbReference type="InterPro" id="IPR002692">
    <property type="entry name" value="S45"/>
</dbReference>
<comment type="similarity">
    <text evidence="1">Belongs to the peptidase S45 family.</text>
</comment>
<dbReference type="InterPro" id="IPR023343">
    <property type="entry name" value="Penicillin_amidase_dom1"/>
</dbReference>
<dbReference type="InterPro" id="IPR043146">
    <property type="entry name" value="Penicillin_amidase_N_B-knob"/>
</dbReference>
<keyword evidence="2" id="KW-0378">Hydrolase</keyword>
<protein>
    <submittedName>
        <fullName evidence="5">Penicillin amidase</fullName>
    </submittedName>
</protein>
<organism evidence="5 6">
    <name type="scientific">Algoriphagus zhangzhouensis</name>
    <dbReference type="NCBI Taxonomy" id="1073327"/>
    <lineage>
        <taxon>Bacteria</taxon>
        <taxon>Pseudomonadati</taxon>
        <taxon>Bacteroidota</taxon>
        <taxon>Cytophagia</taxon>
        <taxon>Cytophagales</taxon>
        <taxon>Cyclobacteriaceae</taxon>
        <taxon>Algoriphagus</taxon>
    </lineage>
</organism>
<dbReference type="GO" id="GO:0017000">
    <property type="term" value="P:antibiotic biosynthetic process"/>
    <property type="evidence" value="ECO:0007669"/>
    <property type="project" value="InterPro"/>
</dbReference>
<dbReference type="Pfam" id="PF01804">
    <property type="entry name" value="Penicil_amidase"/>
    <property type="match status" value="1"/>
</dbReference>
<dbReference type="PANTHER" id="PTHR34218:SF4">
    <property type="entry name" value="ACYL-HOMOSERINE LACTONE ACYLASE QUIP"/>
    <property type="match status" value="1"/>
</dbReference>
<dbReference type="InterPro" id="IPR014395">
    <property type="entry name" value="Pen/GL7ACA/AHL_acylase"/>
</dbReference>
<gene>
    <name evidence="5" type="ORF">SAMN04488108_3738</name>
</gene>
<evidence type="ECO:0000313" key="6">
    <source>
        <dbReference type="Proteomes" id="UP000184609"/>
    </source>
</evidence>
<dbReference type="EMBL" id="FRXN01000006">
    <property type="protein sequence ID" value="SHO64914.1"/>
    <property type="molecule type" value="Genomic_DNA"/>
</dbReference>
<name>A0A1M7ZJ44_9BACT</name>
<proteinExistence type="inferred from homology"/>
<evidence type="ECO:0000313" key="5">
    <source>
        <dbReference type="EMBL" id="SHO64914.1"/>
    </source>
</evidence>
<dbReference type="InterPro" id="IPR029055">
    <property type="entry name" value="Ntn_hydrolases_N"/>
</dbReference>
<evidence type="ECO:0000256" key="4">
    <source>
        <dbReference type="PIRSR" id="PIRSR001227-2"/>
    </source>
</evidence>
<dbReference type="PROSITE" id="PS51257">
    <property type="entry name" value="PROKAR_LIPOPROTEIN"/>
    <property type="match status" value="1"/>
</dbReference>
<keyword evidence="4" id="KW-0106">Calcium</keyword>
<accession>A0A1M7ZJ44</accession>
<sequence>MKLTSTLSILLFITFFFQSCSKKDSINFDQLTDEVEVIRDNNGINHIFAQNEQDLFFMQGYLAAKDRLFQFEIWRRQATGTLAEILGERELERDKGVRLFKFRGDKEAELRHYHPRGVEIVDAFVAGINAYIEEANSDISSLPIEFQMLGIQPQPWTWEVVISRHQGLLENVKDELDYSQIVSKIGAEATKNLFYFHPNEPILDLDPGIPEALLFKDILKPYYAFRTGVVFEPEDLLPEYRGEKENTDLALAHLKQEIETTLEADAFAQGSNNWVLSGKKTESGSPFMANDPHRLQAAPSLRYWVHLNAPGWNVVGGGEPVIPGVSIGHNEFGAWGLTIFSTDNEDMRIYDINPDNPHQYQFKGEWLEMSSIQDTIQVKGQEPEIATYYYTVHGPVTFIDEELNKAVAVQCAWLEPGSAPYLASLKMDQSQSWEEFRDACTYNFIPAENMVWADRDGNIGWQATGIAPIRNGFSGLVATMGNGNYEWEGYLPIEDRPHLYNPESGFISTANQNVTPADYAFPQALGFEWADDFRGERIKEVLSQDRKFTLEEMGALQNDYLAIPARKLTHFLENIAFEDDLTDSLRQSLLSWDFILNPESIEAGVYVMWERTLRENALKISTPEDLWDLVGAIPMTRVILWAQNPSDLFSQSPEASRDQWLQTSFEEAIQELTKKLGPDPSKWQYGQEDYKHALIKHPLGSVVNEEWQAKLNAGPLPRGGYSFTPGANAYGDNNTSGASFRILVDTKDWEKTQGINTPGQSGNPESPFYKNLFPIWAKDEYVTVPYSPESVKKDAFESKIYSPKK</sequence>
<dbReference type="OrthoDB" id="9759796at2"/>
<dbReference type="AlphaFoldDB" id="A0A1M7ZJ44"/>
<keyword evidence="4" id="KW-0479">Metal-binding</keyword>
<feature type="binding site" evidence="4">
    <location>
        <position position="175"/>
    </location>
    <ligand>
        <name>Ca(2+)</name>
        <dbReference type="ChEBI" id="CHEBI:29108"/>
    </ligand>
</feature>
<dbReference type="GO" id="GO:0046872">
    <property type="term" value="F:metal ion binding"/>
    <property type="evidence" value="ECO:0007669"/>
    <property type="project" value="UniProtKB-KW"/>
</dbReference>
<reference evidence="6" key="1">
    <citation type="submission" date="2016-12" db="EMBL/GenBank/DDBJ databases">
        <authorList>
            <person name="Varghese N."/>
            <person name="Submissions S."/>
        </authorList>
    </citation>
    <scope>NUCLEOTIDE SEQUENCE [LARGE SCALE GENOMIC DNA]</scope>
    <source>
        <strain evidence="6">DSM 25035</strain>
    </source>
</reference>
<dbReference type="InterPro" id="IPR043147">
    <property type="entry name" value="Penicillin_amidase_A-knob"/>
</dbReference>
<dbReference type="SUPFAM" id="SSF56235">
    <property type="entry name" value="N-terminal nucleophile aminohydrolases (Ntn hydrolases)"/>
    <property type="match status" value="1"/>
</dbReference>
<dbReference type="PANTHER" id="PTHR34218">
    <property type="entry name" value="PEPTIDASE S45 PENICILLIN AMIDASE"/>
    <property type="match status" value="1"/>
</dbReference>
<feature type="binding site" evidence="4">
    <location>
        <position position="343"/>
    </location>
    <ligand>
        <name>Ca(2+)</name>
        <dbReference type="ChEBI" id="CHEBI:29108"/>
    </ligand>
</feature>
<comment type="cofactor">
    <cofactor evidence="4">
        <name>Ca(2+)</name>
        <dbReference type="ChEBI" id="CHEBI:29108"/>
    </cofactor>
    <text evidence="4">Binds 1 Ca(2+) ion per dimer.</text>
</comment>
<dbReference type="CDD" id="cd03747">
    <property type="entry name" value="Ntn_PGA_like"/>
    <property type="match status" value="1"/>
</dbReference>
<dbReference type="Gene3D" id="2.30.120.10">
    <property type="match status" value="1"/>
</dbReference>
<dbReference type="GO" id="GO:0016811">
    <property type="term" value="F:hydrolase activity, acting on carbon-nitrogen (but not peptide) bonds, in linear amides"/>
    <property type="evidence" value="ECO:0007669"/>
    <property type="project" value="InterPro"/>
</dbReference>
<dbReference type="Gene3D" id="1.10.1400.10">
    <property type="match status" value="1"/>
</dbReference>
<dbReference type="Gene3D" id="3.60.20.10">
    <property type="entry name" value="Glutamine Phosphoribosylpyrophosphate, subunit 1, domain 1"/>
    <property type="match status" value="1"/>
</dbReference>
<dbReference type="Proteomes" id="UP000184609">
    <property type="component" value="Unassembled WGS sequence"/>
</dbReference>
<dbReference type="PIRSF" id="PIRSF001227">
    <property type="entry name" value="Pen_acylase"/>
    <property type="match status" value="1"/>
</dbReference>